<feature type="compositionally biased region" description="Polar residues" evidence="1">
    <location>
        <begin position="671"/>
        <end position="689"/>
    </location>
</feature>
<organism evidence="2 3">
    <name type="scientific">Astrephomene gubernaculifera</name>
    <dbReference type="NCBI Taxonomy" id="47775"/>
    <lineage>
        <taxon>Eukaryota</taxon>
        <taxon>Viridiplantae</taxon>
        <taxon>Chlorophyta</taxon>
        <taxon>core chlorophytes</taxon>
        <taxon>Chlorophyceae</taxon>
        <taxon>CS clade</taxon>
        <taxon>Chlamydomonadales</taxon>
        <taxon>Astrephomenaceae</taxon>
        <taxon>Astrephomene</taxon>
    </lineage>
</organism>
<evidence type="ECO:0000313" key="3">
    <source>
        <dbReference type="Proteomes" id="UP001054857"/>
    </source>
</evidence>
<feature type="compositionally biased region" description="Low complexity" evidence="1">
    <location>
        <begin position="296"/>
        <end position="305"/>
    </location>
</feature>
<evidence type="ECO:0000313" key="2">
    <source>
        <dbReference type="EMBL" id="GFR40626.1"/>
    </source>
</evidence>
<feature type="region of interest" description="Disordered" evidence="1">
    <location>
        <begin position="340"/>
        <end position="369"/>
    </location>
</feature>
<feature type="region of interest" description="Disordered" evidence="1">
    <location>
        <begin position="128"/>
        <end position="165"/>
    </location>
</feature>
<reference evidence="2 3" key="1">
    <citation type="journal article" date="2021" name="Sci. Rep.">
        <title>Genome sequencing of the multicellular alga Astrephomene provides insights into convergent evolution of germ-soma differentiation.</title>
        <authorList>
            <person name="Yamashita S."/>
            <person name="Yamamoto K."/>
            <person name="Matsuzaki R."/>
            <person name="Suzuki S."/>
            <person name="Yamaguchi H."/>
            <person name="Hirooka S."/>
            <person name="Minakuchi Y."/>
            <person name="Miyagishima S."/>
            <person name="Kawachi M."/>
            <person name="Toyoda A."/>
            <person name="Nozaki H."/>
        </authorList>
    </citation>
    <scope>NUCLEOTIDE SEQUENCE [LARGE SCALE GENOMIC DNA]</scope>
    <source>
        <strain evidence="2 3">NIES-4017</strain>
    </source>
</reference>
<gene>
    <name evidence="2" type="ORF">Agub_g1208</name>
</gene>
<protein>
    <submittedName>
        <fullName evidence="2">Uncharacterized protein</fullName>
    </submittedName>
</protein>
<name>A0AAD3HHB9_9CHLO</name>
<evidence type="ECO:0000256" key="1">
    <source>
        <dbReference type="SAM" id="MobiDB-lite"/>
    </source>
</evidence>
<feature type="compositionally biased region" description="Low complexity" evidence="1">
    <location>
        <begin position="434"/>
        <end position="445"/>
    </location>
</feature>
<sequence length="1204" mass="123660">MGKVSAKNQNRRPVNYWSRFNQWWRHVLEESGRRPDAAAINRWYEENAQSTWPPNDMPTMLETRIHAKCLRSVDEVRNYFRAYRAQRRGDAVPRSDFTTDIDESAAQTAPDTVTAAARVVQSRAGAAASSKASAHPLAPTPAGVSKVVGSATARTSKPASQSSVSLLLTPHAHSHKASDGGSSIVAGPSATGAVDVSNWNRVWQHNTLNAITTGAALGTGVIAGCGGQAARQHHVVSSAAGLCNGGELRAAAPPGGAGAASAVAATECPNQVNAAGGQPAPPQQQPQLFLNSQQQAFLAQRQQPAGGTSADFNGAPGSSTQLALLSQSVTAAAAVVLQPPPSARQQQPVTLQDRQQPNPNTAAGQAEPLGGVWPPVLVASSQQPFGLLQAGPSHQQQQPLLQPQPHLMACAWQPTVQSGGPDVQQRATDCGNSAAPAAEEPTTQQTAQAAAPWDSCMAREGEVAVATPMEGVICGLPNDGGEKVEGSWFMVQYPAPSQQQQQPTPMDRGTVVADAGICVLDVAVGDKLQRQQPEAGPSSGNPSPDAPSTVSHITPPAQRTFQVADLSGLLSPGSWLTAQLEDHDMDLTLCGDDSDAAPGHAVQGQTPHECATKADAARDSEAGATWLGALSSSVVETGAGRENAMQPVDPGRQLHGCRRGMGSDCGAPARTITTSSGSSVLPEQPQHSDPQYGCHGPHYPQQQQQLMHEQQQAQPSGLYHVQVKQEQPPQGPPQLLHRGQGFIGGGQGQAHVEVAASGPMQQQQRGGAEKQQEHAAGHSASAPLPPLPPLPPRLQLQHMQELLRARISQLVHSRNLAARSGAITAVASSPSLSSISGGTSSNSACANNSHLLAWGSQHTSAPLPPQQHPASSQQTSVATQLPRPLCMSQRAVASGGGTASNGPAQPVGPPIVRAGSWSQGDASARNPLLAALVARPINVAHLAQQLRLGQQLGHSLSGPVPAVEAANRGAPGGMQPWARRHSQPGNATQAVPQGHQQLGGVPGCPVTELLRQWQHAGQPGRVGPQAQGDKSLGAACGGGPPSTWGAVGEGNRQATCAGPNAATAASSGAAAAPLSIRTANAPQPHGGSGAPASQRPPLTRTFSAPATPGALTSATGVNMPAFSSSTGLPQAHPLQQDLTPQQQQPQVTGGPGLGTPGRSLGAGLLGSPPGCWDDNALAEFEGDTLWLSALLSPSASPAPASLFG</sequence>
<feature type="region of interest" description="Disordered" evidence="1">
    <location>
        <begin position="296"/>
        <end position="315"/>
    </location>
</feature>
<feature type="compositionally biased region" description="Polar residues" evidence="1">
    <location>
        <begin position="343"/>
        <end position="363"/>
    </location>
</feature>
<feature type="region of interest" description="Disordered" evidence="1">
    <location>
        <begin position="529"/>
        <end position="553"/>
    </location>
</feature>
<accession>A0AAD3HHB9</accession>
<feature type="compositionally biased region" description="Low complexity" evidence="1">
    <location>
        <begin position="701"/>
        <end position="714"/>
    </location>
</feature>
<feature type="compositionally biased region" description="Polar residues" evidence="1">
    <location>
        <begin position="152"/>
        <end position="165"/>
    </location>
</feature>
<feature type="compositionally biased region" description="Basic and acidic residues" evidence="1">
    <location>
        <begin position="767"/>
        <end position="776"/>
    </location>
</feature>
<feature type="compositionally biased region" description="Low complexity" evidence="1">
    <location>
        <begin position="1133"/>
        <end position="1148"/>
    </location>
</feature>
<feature type="region of interest" description="Disordered" evidence="1">
    <location>
        <begin position="1015"/>
        <end position="1038"/>
    </location>
</feature>
<feature type="region of interest" description="Disordered" evidence="1">
    <location>
        <begin position="638"/>
        <end position="789"/>
    </location>
</feature>
<feature type="compositionally biased region" description="Polar residues" evidence="1">
    <location>
        <begin position="1100"/>
        <end position="1128"/>
    </location>
</feature>
<proteinExistence type="predicted"/>
<dbReference type="EMBL" id="BMAR01000001">
    <property type="protein sequence ID" value="GFR40626.1"/>
    <property type="molecule type" value="Genomic_DNA"/>
</dbReference>
<feature type="region of interest" description="Disordered" evidence="1">
    <location>
        <begin position="1078"/>
        <end position="1167"/>
    </location>
</feature>
<feature type="compositionally biased region" description="Low complexity" evidence="1">
    <location>
        <begin position="1156"/>
        <end position="1167"/>
    </location>
</feature>
<feature type="region of interest" description="Disordered" evidence="1">
    <location>
        <begin position="969"/>
        <end position="994"/>
    </location>
</feature>
<feature type="compositionally biased region" description="Polar residues" evidence="1">
    <location>
        <begin position="983"/>
        <end position="994"/>
    </location>
</feature>
<feature type="compositionally biased region" description="Polar residues" evidence="1">
    <location>
        <begin position="538"/>
        <end position="553"/>
    </location>
</feature>
<dbReference type="Proteomes" id="UP001054857">
    <property type="component" value="Unassembled WGS sequence"/>
</dbReference>
<feature type="region of interest" description="Disordered" evidence="1">
    <location>
        <begin position="418"/>
        <end position="445"/>
    </location>
</feature>
<keyword evidence="3" id="KW-1185">Reference proteome</keyword>
<dbReference type="AlphaFoldDB" id="A0AAD3HHB9"/>
<comment type="caution">
    <text evidence="2">The sequence shown here is derived from an EMBL/GenBank/DDBJ whole genome shotgun (WGS) entry which is preliminary data.</text>
</comment>